<keyword evidence="6 7" id="KW-0067">ATP-binding</keyword>
<dbReference type="Pfam" id="PF01039">
    <property type="entry name" value="Carboxyl_trans"/>
    <property type="match status" value="1"/>
</dbReference>
<dbReference type="NCBIfam" id="TIGR00515">
    <property type="entry name" value="accD"/>
    <property type="match status" value="1"/>
</dbReference>
<keyword evidence="7" id="KW-0276">Fatty acid metabolism</keyword>
<gene>
    <name evidence="7 9" type="primary">accD</name>
</gene>
<dbReference type="UniPathway" id="UPA00655">
    <property type="reaction ID" value="UER00711"/>
</dbReference>
<evidence type="ECO:0000256" key="4">
    <source>
        <dbReference type="ARBA" id="ARBA00022771"/>
    </source>
</evidence>
<geneLocation type="chloroplast" evidence="9"/>
<keyword evidence="7" id="KW-0443">Lipid metabolism</keyword>
<evidence type="ECO:0000256" key="7">
    <source>
        <dbReference type="HAMAP-Rule" id="MF_01395"/>
    </source>
</evidence>
<proteinExistence type="inferred from homology"/>
<name>A0A165XML3_9CARY</name>
<evidence type="ECO:0000313" key="9">
    <source>
        <dbReference type="EMBL" id="AMZ03444.1"/>
    </source>
</evidence>
<feature type="binding site" evidence="7">
    <location>
        <position position="268"/>
    </location>
    <ligand>
        <name>Zn(2+)</name>
        <dbReference type="ChEBI" id="CHEBI:29105"/>
    </ligand>
</feature>
<feature type="domain" description="CoA carboxyltransferase N-terminal" evidence="8">
    <location>
        <begin position="242"/>
        <end position="510"/>
    </location>
</feature>
<dbReference type="HAMAP" id="MF_01395">
    <property type="entry name" value="AcetylCoA_CT_beta"/>
    <property type="match status" value="1"/>
</dbReference>
<dbReference type="AlphaFoldDB" id="A0A165XML3"/>
<sequence>MTIHLFYFHTNRGQEISMKKGWFNSILSKKEFEHRCGLSKSMDSIGPIENFSRKEDPSLTDTEKSIPNWRNSDSSSYSNVDHLVRVMDIRNFISDDTFLLLDSKGKSYSIYFDIENQIFEIDNDHSFLSELQSSFSNYWSSSYLNSSSKSGDIYDDRSMYYTKDSWNNHINNCIDSYLHSQICIGNSILSGSDNDSYILSFIFNESANRNESFSKRTIPNGSDLNRRENSNNLDGTQKYKHLWVQCEHCYALNYKKLLKSKMGICEQCGYHLKMSSSDRIELLIDPGTWNPMDEDMISMDPIEFHSEEEAYKDRIDSYQRKTGLTEAVQTGIGQLNSIPVAIGVMDFQFMGGSMGSVVGEKITRLIEYAANKSLPLIIVCASGGARMQEGSLSLMQMAKISSVLYDYQSNKKLFYVSILTSPTTGGVTASFGMLGDIIIAEPNAYIAFAGKRVIEQTLNKTVPEGSQAAESLFHKGLFDLIVPRNLLKGVLSELFQLHAFFPLNQNKVED</sequence>
<keyword evidence="3 7" id="KW-0547">Nucleotide-binding</keyword>
<accession>A0A165XML3</accession>
<comment type="subunit">
    <text evidence="1">Acetyl-CoA carboxylase is a heterohexamer composed of biotin carboxyl carrier protein, biotin carboxylase and 2 subunits each of ACCase subunit alpha and ACCase plastid-coded subunit beta (accD).</text>
</comment>
<evidence type="ECO:0000256" key="2">
    <source>
        <dbReference type="ARBA" id="ARBA00022679"/>
    </source>
</evidence>
<dbReference type="GO" id="GO:0005524">
    <property type="term" value="F:ATP binding"/>
    <property type="evidence" value="ECO:0007669"/>
    <property type="project" value="UniProtKB-KW"/>
</dbReference>
<dbReference type="SUPFAM" id="SSF52096">
    <property type="entry name" value="ClpP/crotonase"/>
    <property type="match status" value="1"/>
</dbReference>
<comment type="cofactor">
    <cofactor evidence="7">
        <name>Zn(2+)</name>
        <dbReference type="ChEBI" id="CHEBI:29105"/>
    </cofactor>
    <text evidence="7">Binds 1 zinc ion per subunit.</text>
</comment>
<dbReference type="GO" id="GO:0009317">
    <property type="term" value="C:acetyl-CoA carboxylase complex"/>
    <property type="evidence" value="ECO:0007669"/>
    <property type="project" value="InterPro"/>
</dbReference>
<dbReference type="EMBL" id="KU726550">
    <property type="protein sequence ID" value="AMZ03444.1"/>
    <property type="molecule type" value="Genomic_DNA"/>
</dbReference>
<keyword evidence="9" id="KW-0934">Plastid</keyword>
<evidence type="ECO:0000256" key="6">
    <source>
        <dbReference type="ARBA" id="ARBA00022840"/>
    </source>
</evidence>
<evidence type="ECO:0000256" key="3">
    <source>
        <dbReference type="ARBA" id="ARBA00022741"/>
    </source>
</evidence>
<feature type="binding site" evidence="7">
    <location>
        <position position="249"/>
    </location>
    <ligand>
        <name>Zn(2+)</name>
        <dbReference type="ChEBI" id="CHEBI:29105"/>
    </ligand>
</feature>
<dbReference type="PANTHER" id="PTHR42995">
    <property type="entry name" value="ACETYL-COENZYME A CARBOXYLASE CARBOXYL TRANSFERASE SUBUNIT BETA, CHLOROPLASTIC"/>
    <property type="match status" value="1"/>
</dbReference>
<reference evidence="9" key="1">
    <citation type="submission" date="2016-02" db="EMBL/GenBank/DDBJ databases">
        <title>The complete chloroplast genome sequence of Bienertia sinuspersici.</title>
        <authorList>
            <person name="Park jh."/>
        </authorList>
    </citation>
    <scope>NUCLEOTIDE SEQUENCE</scope>
</reference>
<dbReference type="GO" id="GO:0003989">
    <property type="term" value="F:acetyl-CoA carboxylase activity"/>
    <property type="evidence" value="ECO:0007669"/>
    <property type="project" value="InterPro"/>
</dbReference>
<dbReference type="Gene3D" id="3.90.226.10">
    <property type="entry name" value="2-enoyl-CoA Hydratase, Chain A, domain 1"/>
    <property type="match status" value="1"/>
</dbReference>
<comment type="catalytic activity">
    <reaction evidence="7">
        <text>N(6)-carboxybiotinyl-L-lysyl-[protein] + acetyl-CoA = N(6)-biotinyl-L-lysyl-[protein] + malonyl-CoA</text>
        <dbReference type="Rhea" id="RHEA:54728"/>
        <dbReference type="Rhea" id="RHEA-COMP:10505"/>
        <dbReference type="Rhea" id="RHEA-COMP:10506"/>
        <dbReference type="ChEBI" id="CHEBI:57288"/>
        <dbReference type="ChEBI" id="CHEBI:57384"/>
        <dbReference type="ChEBI" id="CHEBI:83144"/>
        <dbReference type="ChEBI" id="CHEBI:83145"/>
        <dbReference type="EC" id="2.1.3.15"/>
    </reaction>
</comment>
<comment type="subcellular location">
    <subcellularLocation>
        <location evidence="7">Plastid</location>
        <location evidence="7">Chloroplast stroma</location>
    </subcellularLocation>
</comment>
<dbReference type="GO" id="GO:0016743">
    <property type="term" value="F:carboxyl- or carbamoyltransferase activity"/>
    <property type="evidence" value="ECO:0007669"/>
    <property type="project" value="UniProtKB-UniRule"/>
</dbReference>
<organism evidence="9">
    <name type="scientific">Bienertia sinuspersici</name>
    <dbReference type="NCBI Taxonomy" id="338654"/>
    <lineage>
        <taxon>Eukaryota</taxon>
        <taxon>Viridiplantae</taxon>
        <taxon>Streptophyta</taxon>
        <taxon>Embryophyta</taxon>
        <taxon>Tracheophyta</taxon>
        <taxon>Spermatophyta</taxon>
        <taxon>Magnoliopsida</taxon>
        <taxon>eudicotyledons</taxon>
        <taxon>Gunneridae</taxon>
        <taxon>Pentapetalae</taxon>
        <taxon>Caryophyllales</taxon>
        <taxon>Chenopodiaceae</taxon>
        <taxon>Suaedoideae</taxon>
        <taxon>Bienertia</taxon>
    </lineage>
</organism>
<comment type="similarity">
    <text evidence="7">Belongs to the AccD/PCCB family.</text>
</comment>
<evidence type="ECO:0000256" key="5">
    <source>
        <dbReference type="ARBA" id="ARBA00022833"/>
    </source>
</evidence>
<dbReference type="InterPro" id="IPR000438">
    <property type="entry name" value="Acetyl_CoA_COase_Trfase_b_su"/>
</dbReference>
<dbReference type="PANTHER" id="PTHR42995:SF5">
    <property type="entry name" value="ACETYL-COENZYME A CARBOXYLASE CARBOXYL TRANSFERASE SUBUNIT BETA, CHLOROPLASTIC"/>
    <property type="match status" value="1"/>
</dbReference>
<feature type="binding site" evidence="7">
    <location>
        <position position="246"/>
    </location>
    <ligand>
        <name>Zn(2+)</name>
        <dbReference type="ChEBI" id="CHEBI:29105"/>
    </ligand>
</feature>
<dbReference type="GO" id="GO:0006633">
    <property type="term" value="P:fatty acid biosynthetic process"/>
    <property type="evidence" value="ECO:0007669"/>
    <property type="project" value="UniProtKB-KW"/>
</dbReference>
<keyword evidence="4 7" id="KW-0863">Zinc-finger</keyword>
<dbReference type="InterPro" id="IPR029045">
    <property type="entry name" value="ClpP/crotonase-like_dom_sf"/>
</dbReference>
<dbReference type="GO" id="GO:2001295">
    <property type="term" value="P:malonyl-CoA biosynthetic process"/>
    <property type="evidence" value="ECO:0007669"/>
    <property type="project" value="UniProtKB-UniRule"/>
</dbReference>
<keyword evidence="2 7" id="KW-0808">Transferase</keyword>
<dbReference type="InterPro" id="IPR034733">
    <property type="entry name" value="AcCoA_carboxyl_beta"/>
</dbReference>
<dbReference type="EC" id="2.1.3.15" evidence="7"/>
<keyword evidence="7" id="KW-0444">Lipid biosynthesis</keyword>
<dbReference type="GO" id="GO:0009570">
    <property type="term" value="C:chloroplast stroma"/>
    <property type="evidence" value="ECO:0007669"/>
    <property type="project" value="UniProtKB-SubCell"/>
</dbReference>
<comment type="pathway">
    <text evidence="7">Lipid metabolism; malonyl-CoA biosynthesis; malonyl-CoA from acetyl-CoA: step 1/1.</text>
</comment>
<feature type="binding site" evidence="7">
    <location>
        <position position="265"/>
    </location>
    <ligand>
        <name>Zn(2+)</name>
        <dbReference type="ChEBI" id="CHEBI:29105"/>
    </ligand>
</feature>
<dbReference type="GO" id="GO:0008270">
    <property type="term" value="F:zinc ion binding"/>
    <property type="evidence" value="ECO:0007669"/>
    <property type="project" value="UniProtKB-UniRule"/>
</dbReference>
<dbReference type="PRINTS" id="PR01070">
    <property type="entry name" value="ACCCTRFRASEB"/>
</dbReference>
<keyword evidence="7" id="KW-0479">Metal-binding</keyword>
<feature type="zinc finger region" description="C4-type" evidence="7">
    <location>
        <begin position="246"/>
        <end position="268"/>
    </location>
</feature>
<evidence type="ECO:0000259" key="8">
    <source>
        <dbReference type="PROSITE" id="PS50980"/>
    </source>
</evidence>
<dbReference type="InterPro" id="IPR011762">
    <property type="entry name" value="COA_CT_N"/>
</dbReference>
<protein>
    <recommendedName>
        <fullName evidence="7">Acetyl-coenzyme A carboxylase carboxyl transferase subunit beta, chloroplastic</fullName>
        <shortName evidence="7">ACCase subunit beta</shortName>
        <shortName evidence="7">Acetyl-CoA carboxylase carboxyltransferase subunit beta</shortName>
        <ecNumber evidence="7">2.1.3.15</ecNumber>
    </recommendedName>
</protein>
<keyword evidence="5 7" id="KW-0862">Zinc</keyword>
<comment type="subunit">
    <text evidence="7">Acetyl-CoA carboxylase is a heterohexamer composed of biotin carboxyl carrier protein, biotin carboxylase and two subunits each of ACCase subunit alpha and ACCase plastid-coded subunit beta (accD).</text>
</comment>
<comment type="function">
    <text evidence="7">Component of the acetyl coenzyme A carboxylase (ACC) complex. Biotin carboxylase (BC) catalyzes the carboxylation of biotin on its carrier protein (BCCP) and then the CO(2) group is transferred by the transcarboxylase to acetyl-CoA to form malonyl-CoA.</text>
</comment>
<keyword evidence="9" id="KW-0150">Chloroplast</keyword>
<dbReference type="PROSITE" id="PS50980">
    <property type="entry name" value="COA_CT_NTER"/>
    <property type="match status" value="1"/>
</dbReference>
<keyword evidence="7" id="KW-0275">Fatty acid biosynthesis</keyword>
<evidence type="ECO:0000256" key="1">
    <source>
        <dbReference type="ARBA" id="ARBA00011842"/>
    </source>
</evidence>